<dbReference type="SMART" id="SM00398">
    <property type="entry name" value="HMG"/>
    <property type="match status" value="1"/>
</dbReference>
<reference evidence="5" key="1">
    <citation type="journal article" date="2015" name="Fungal Biol.">
        <title>Diversity, ecology, and evolution in Phycomyces.</title>
        <authorList>
            <person name="Camino L.P."/>
            <person name="Idnurm A."/>
            <person name="Cerda-Olmedo E."/>
        </authorList>
    </citation>
    <scope>NUCLEOTIDE SEQUENCE</scope>
    <source>
        <strain evidence="5">S607</strain>
    </source>
</reference>
<dbReference type="InterPro" id="IPR036910">
    <property type="entry name" value="HMG_box_dom_sf"/>
</dbReference>
<dbReference type="Gene3D" id="1.10.30.10">
    <property type="entry name" value="High mobility group box domain"/>
    <property type="match status" value="1"/>
</dbReference>
<dbReference type="PANTHER" id="PTHR10270:SF161">
    <property type="entry name" value="SEX-DETERMINING REGION Y PROTEIN"/>
    <property type="match status" value="1"/>
</dbReference>
<dbReference type="PROSITE" id="PS50118">
    <property type="entry name" value="HMG_BOX_2"/>
    <property type="match status" value="1"/>
</dbReference>
<evidence type="ECO:0000256" key="3">
    <source>
        <dbReference type="PROSITE-ProRule" id="PRU00267"/>
    </source>
</evidence>
<evidence type="ECO:0000256" key="2">
    <source>
        <dbReference type="ARBA" id="ARBA00023163"/>
    </source>
</evidence>
<dbReference type="GO" id="GO:0001228">
    <property type="term" value="F:DNA-binding transcription activator activity, RNA polymerase II-specific"/>
    <property type="evidence" value="ECO:0007669"/>
    <property type="project" value="TreeGrafter"/>
</dbReference>
<dbReference type="CDD" id="cd22004">
    <property type="entry name" value="HMG-box_SOX"/>
    <property type="match status" value="1"/>
</dbReference>
<dbReference type="GO" id="GO:0005634">
    <property type="term" value="C:nucleus"/>
    <property type="evidence" value="ECO:0007669"/>
    <property type="project" value="UniProtKB-UniRule"/>
</dbReference>
<gene>
    <name evidence="5" type="primary">sexP</name>
</gene>
<feature type="DNA-binding region" description="HMG box" evidence="3">
    <location>
        <begin position="118"/>
        <end position="186"/>
    </location>
</feature>
<dbReference type="PANTHER" id="PTHR10270">
    <property type="entry name" value="SOX TRANSCRIPTION FACTOR"/>
    <property type="match status" value="1"/>
</dbReference>
<evidence type="ECO:0000313" key="5">
    <source>
        <dbReference type="EMBL" id="CED81986.1"/>
    </source>
</evidence>
<dbReference type="GO" id="GO:0000978">
    <property type="term" value="F:RNA polymerase II cis-regulatory region sequence-specific DNA binding"/>
    <property type="evidence" value="ECO:0007669"/>
    <property type="project" value="TreeGrafter"/>
</dbReference>
<keyword evidence="1 3" id="KW-0238">DNA-binding</keyword>
<dbReference type="AlphaFoldDB" id="A0A078N0N5"/>
<sequence>MKTKQVHHIPYQRPIKPRLQLAPTLSVQQISVIYIKGKTALRIYPSQAFVYARDLITMVDEKRDYITVNTGSSVERKDLFSAAECLLRKEIYPDNSSRDEPMSTAQDKIFRTSPEQMPKRPSNAFMIYSSTLRKRIKSTFPEYTNSDISKLLGAMWKNAGSDVKKEYMEKANEVREWHKERYPDYEYNSRKTPKGRDSLIRMDLPSTNFMASEDEWIGQLNALLSQNSATSLLTDTQEDMAIDFSSLPGFYSPPSNEMASGDLKIEEWQNMYNGVTDFDLRYSDQNVLLDESFWARF</sequence>
<dbReference type="GO" id="GO:0030154">
    <property type="term" value="P:cell differentiation"/>
    <property type="evidence" value="ECO:0007669"/>
    <property type="project" value="TreeGrafter"/>
</dbReference>
<feature type="domain" description="HMG box" evidence="4">
    <location>
        <begin position="118"/>
        <end position="186"/>
    </location>
</feature>
<dbReference type="InterPro" id="IPR050140">
    <property type="entry name" value="SRY-related_HMG-box_TF-like"/>
</dbReference>
<organism evidence="5">
    <name type="scientific">Phycomyces nitens</name>
    <dbReference type="NCBI Taxonomy" id="269771"/>
    <lineage>
        <taxon>Eukaryota</taxon>
        <taxon>Fungi</taxon>
        <taxon>Fungi incertae sedis</taxon>
        <taxon>Mucoromycota</taxon>
        <taxon>Mucoromycotina</taxon>
        <taxon>Mucoromycetes</taxon>
        <taxon>Mucorales</taxon>
        <taxon>Phycomycetaceae</taxon>
        <taxon>Phycomyces</taxon>
    </lineage>
</organism>
<protein>
    <submittedName>
        <fullName evidence="5">SexP protein</fullName>
    </submittedName>
</protein>
<accession>A0A078N0N5</accession>
<evidence type="ECO:0000259" key="4">
    <source>
        <dbReference type="PROSITE" id="PS50118"/>
    </source>
</evidence>
<evidence type="ECO:0000256" key="1">
    <source>
        <dbReference type="ARBA" id="ARBA00023125"/>
    </source>
</evidence>
<keyword evidence="2" id="KW-0804">Transcription</keyword>
<dbReference type="EMBL" id="LN554893">
    <property type="protein sequence ID" value="CED81986.1"/>
    <property type="molecule type" value="Genomic_DNA"/>
</dbReference>
<dbReference type="InterPro" id="IPR009071">
    <property type="entry name" value="HMG_box_dom"/>
</dbReference>
<name>A0A078N0N5_9FUNG</name>
<dbReference type="SUPFAM" id="SSF47095">
    <property type="entry name" value="HMG-box"/>
    <property type="match status" value="1"/>
</dbReference>
<proteinExistence type="predicted"/>
<keyword evidence="3" id="KW-0539">Nucleus</keyword>
<dbReference type="Pfam" id="PF00505">
    <property type="entry name" value="HMG_box"/>
    <property type="match status" value="1"/>
</dbReference>